<feature type="chain" id="PRO_5034519599" evidence="2">
    <location>
        <begin position="20"/>
        <end position="904"/>
    </location>
</feature>
<feature type="compositionally biased region" description="Polar residues" evidence="1">
    <location>
        <begin position="768"/>
        <end position="793"/>
    </location>
</feature>
<gene>
    <name evidence="3" type="ORF">BLS_005707</name>
</gene>
<accession>A0A8H3VBZ2</accession>
<feature type="region of interest" description="Disordered" evidence="1">
    <location>
        <begin position="307"/>
        <end position="352"/>
    </location>
</feature>
<feature type="compositionally biased region" description="Low complexity" evidence="1">
    <location>
        <begin position="324"/>
        <end position="352"/>
    </location>
</feature>
<dbReference type="AlphaFoldDB" id="A0A8H3VBZ2"/>
<feature type="compositionally biased region" description="Low complexity" evidence="1">
    <location>
        <begin position="745"/>
        <end position="756"/>
    </location>
</feature>
<feature type="compositionally biased region" description="Polar residues" evidence="1">
    <location>
        <begin position="820"/>
        <end position="847"/>
    </location>
</feature>
<dbReference type="EMBL" id="WNWQ01000004">
    <property type="protein sequence ID" value="KAE9985741.1"/>
    <property type="molecule type" value="Genomic_DNA"/>
</dbReference>
<evidence type="ECO:0000313" key="4">
    <source>
        <dbReference type="Proteomes" id="UP000433883"/>
    </source>
</evidence>
<evidence type="ECO:0000256" key="2">
    <source>
        <dbReference type="SAM" id="SignalP"/>
    </source>
</evidence>
<reference evidence="3 4" key="1">
    <citation type="submission" date="2019-11" db="EMBL/GenBank/DDBJ databases">
        <title>Venturia inaequalis Genome Resource.</title>
        <authorList>
            <person name="Lichtner F.J."/>
        </authorList>
    </citation>
    <scope>NUCLEOTIDE SEQUENCE [LARGE SCALE GENOMIC DNA]</scope>
    <source>
        <strain evidence="3">Bline_iso_100314</strain>
    </source>
</reference>
<organism evidence="3 4">
    <name type="scientific">Venturia inaequalis</name>
    <name type="common">Apple scab fungus</name>
    <dbReference type="NCBI Taxonomy" id="5025"/>
    <lineage>
        <taxon>Eukaryota</taxon>
        <taxon>Fungi</taxon>
        <taxon>Dikarya</taxon>
        <taxon>Ascomycota</taxon>
        <taxon>Pezizomycotina</taxon>
        <taxon>Dothideomycetes</taxon>
        <taxon>Pleosporomycetidae</taxon>
        <taxon>Venturiales</taxon>
        <taxon>Venturiaceae</taxon>
        <taxon>Venturia</taxon>
    </lineage>
</organism>
<comment type="caution">
    <text evidence="3">The sequence shown here is derived from an EMBL/GenBank/DDBJ whole genome shotgun (WGS) entry which is preliminary data.</text>
</comment>
<feature type="region of interest" description="Disordered" evidence="1">
    <location>
        <begin position="820"/>
        <end position="883"/>
    </location>
</feature>
<feature type="signal peptide" evidence="2">
    <location>
        <begin position="1"/>
        <end position="19"/>
    </location>
</feature>
<evidence type="ECO:0000313" key="3">
    <source>
        <dbReference type="EMBL" id="KAE9985741.1"/>
    </source>
</evidence>
<sequence>MKWRILLVIGALWIIVCAAADHNQLMQNQGKAIWQDLKAGKVTQNPAPPVLTQEGRDYAAKVMRSYAQEDNTFRILEDVLIQGEHDQKKWNKTVDQWVHDFEDAVHSRPLPSSQKTAISDLISTTNKVLHAINEIDGTGQKYTTGLDVRQSVGILLSDHIESLRVEVSPYGPEQNTRTEKANMENLRQRQLEMVTIVRGVFEQIPSASSLLDDAVIEIVGRNEKERGTDYFMKHYAPNKNDGSSKKNIKRINGLYKDQQNKSLEDRERSYVHLMDTLLRRLETPDQTLPESHDADSVVPEQPAIVPTHTESTPVAPETPTTNVSNATAPVTPSTTTSTTSNSTEVANSTSTTVSPTQTYETVIVTVHPIVTVIESVTATVHSTVTATETPTTTVLPTVTATVHPTVTATETPTTTVLPTVTATATVLSNTVESPIAKVSSTSITNHLWTRGIKQERKEKEDDGHKKELAIGLGVGLPAFTAGAGWAAYKTWKAIDYTRKISTIKSAAQAIQEAADLLAEQLSMDKATAIEEALVAKKAAEAMKTAERLGQLRQLNRLGGDLFTIFERSPSAETGSYHTAAEELVGEVAQMALNEAGRDLARAGQLTESAVAGLGKAVPNLFSWLLDQTAGLGDAALDAVKDAIVNAHVHRKPAPREAWSDAGTGIGSGNFFDNTDLLFGPAFRALQGMSEIERVKAYKKDVEKWRQRQWKSESSESKPETKGQDAPKQDDASNKESATTRPQEKPSPTASTQPTQTGLQAPGQHDKISNGSDTTRTPESTPAPTNSGSTIPTLIPAANSTSIIPSNATSLANSTLPTGNTTLIPVPTSNSTLSPNATSTPIPTQTQVPKGPSVVTDPDSVRNSWQGGWRPTTGSGQRLGGGARMRRLRRLFGKGRGDGRPIPAY</sequence>
<protein>
    <submittedName>
        <fullName evidence="3">Uncharacterized protein</fullName>
    </submittedName>
</protein>
<feature type="compositionally biased region" description="Basic and acidic residues" evidence="1">
    <location>
        <begin position="706"/>
        <end position="733"/>
    </location>
</feature>
<keyword evidence="2" id="KW-0732">Signal</keyword>
<feature type="region of interest" description="Disordered" evidence="1">
    <location>
        <begin position="706"/>
        <end position="793"/>
    </location>
</feature>
<proteinExistence type="predicted"/>
<evidence type="ECO:0000256" key="1">
    <source>
        <dbReference type="SAM" id="MobiDB-lite"/>
    </source>
</evidence>
<dbReference type="Proteomes" id="UP000433883">
    <property type="component" value="Unassembled WGS sequence"/>
</dbReference>
<name>A0A8H3VBZ2_VENIN</name>
<feature type="compositionally biased region" description="Polar residues" evidence="1">
    <location>
        <begin position="308"/>
        <end position="323"/>
    </location>
</feature>